<feature type="compositionally biased region" description="Polar residues" evidence="1">
    <location>
        <begin position="707"/>
        <end position="724"/>
    </location>
</feature>
<feature type="compositionally biased region" description="Basic and acidic residues" evidence="1">
    <location>
        <begin position="487"/>
        <end position="509"/>
    </location>
</feature>
<feature type="compositionally biased region" description="Basic and acidic residues" evidence="1">
    <location>
        <begin position="574"/>
        <end position="603"/>
    </location>
</feature>
<dbReference type="AlphaFoldDB" id="A0A1X7VVL6"/>
<evidence type="ECO:0000256" key="1">
    <source>
        <dbReference type="SAM" id="MobiDB-lite"/>
    </source>
</evidence>
<dbReference type="PANTHER" id="PTHR13361">
    <property type="entry name" value="WW DOMAIN-BINDING PROTEIN 11"/>
    <property type="match status" value="1"/>
</dbReference>
<feature type="compositionally biased region" description="Basic and acidic residues" evidence="1">
    <location>
        <begin position="306"/>
        <end position="317"/>
    </location>
</feature>
<feature type="compositionally biased region" description="Low complexity" evidence="1">
    <location>
        <begin position="428"/>
        <end position="437"/>
    </location>
</feature>
<evidence type="ECO:0000313" key="2">
    <source>
        <dbReference type="EnsemblMetazoa" id="Aqu2.1.43448_001"/>
    </source>
</evidence>
<dbReference type="GO" id="GO:0005681">
    <property type="term" value="C:spliceosomal complex"/>
    <property type="evidence" value="ECO:0007669"/>
    <property type="project" value="TreeGrafter"/>
</dbReference>
<feature type="region of interest" description="Disordered" evidence="1">
    <location>
        <begin position="244"/>
        <end position="609"/>
    </location>
</feature>
<proteinExistence type="predicted"/>
<feature type="region of interest" description="Disordered" evidence="1">
    <location>
        <begin position="674"/>
        <end position="955"/>
    </location>
</feature>
<name>A0A1X7VVL6_AMPQE</name>
<feature type="compositionally biased region" description="Pro residues" evidence="1">
    <location>
        <begin position="331"/>
        <end position="347"/>
    </location>
</feature>
<feature type="compositionally biased region" description="Acidic residues" evidence="1">
    <location>
        <begin position="443"/>
        <end position="452"/>
    </location>
</feature>
<dbReference type="PANTHER" id="PTHR13361:SF1">
    <property type="entry name" value="WW DOMAIN-BINDING PROTEIN 11"/>
    <property type="match status" value="1"/>
</dbReference>
<feature type="region of interest" description="Disordered" evidence="1">
    <location>
        <begin position="97"/>
        <end position="116"/>
    </location>
</feature>
<feature type="region of interest" description="Disordered" evidence="1">
    <location>
        <begin position="974"/>
        <end position="993"/>
    </location>
</feature>
<feature type="compositionally biased region" description="Low complexity" evidence="1">
    <location>
        <begin position="674"/>
        <end position="689"/>
    </location>
</feature>
<feature type="compositionally biased region" description="Low complexity" evidence="1">
    <location>
        <begin position="912"/>
        <end position="938"/>
    </location>
</feature>
<feature type="region of interest" description="Disordered" evidence="1">
    <location>
        <begin position="176"/>
        <end position="195"/>
    </location>
</feature>
<dbReference type="OMA" id="NRHENDS"/>
<feature type="compositionally biased region" description="Acidic residues" evidence="1">
    <location>
        <begin position="385"/>
        <end position="396"/>
    </location>
</feature>
<dbReference type="InParanoid" id="A0A1X7VVL6"/>
<feature type="compositionally biased region" description="Pro residues" evidence="1">
    <location>
        <begin position="939"/>
        <end position="953"/>
    </location>
</feature>
<feature type="compositionally biased region" description="Pro residues" evidence="1">
    <location>
        <begin position="354"/>
        <end position="363"/>
    </location>
</feature>
<feature type="compositionally biased region" description="Acidic residues" evidence="1">
    <location>
        <begin position="738"/>
        <end position="759"/>
    </location>
</feature>
<feature type="compositionally biased region" description="Basic and acidic residues" evidence="1">
    <location>
        <begin position="725"/>
        <end position="737"/>
    </location>
</feature>
<reference evidence="2" key="1">
    <citation type="submission" date="2017-05" db="UniProtKB">
        <authorList>
            <consortium name="EnsemblMetazoa"/>
        </authorList>
    </citation>
    <scope>IDENTIFICATION</scope>
</reference>
<dbReference type="STRING" id="400682.A0A1X7VVL6"/>
<feature type="compositionally biased region" description="Polar residues" evidence="1">
    <location>
        <begin position="840"/>
        <end position="856"/>
    </location>
</feature>
<dbReference type="EnsemblMetazoa" id="Aqu2.1.43448_001">
    <property type="protein sequence ID" value="Aqu2.1.43448_001"/>
    <property type="gene ID" value="Aqu2.1.43448"/>
</dbReference>
<feature type="compositionally biased region" description="Basic and acidic residues" evidence="1">
    <location>
        <begin position="254"/>
        <end position="276"/>
    </location>
</feature>
<protein>
    <submittedName>
        <fullName evidence="2">Uncharacterized protein</fullName>
    </submittedName>
</protein>
<feature type="compositionally biased region" description="Pro residues" evidence="1">
    <location>
        <begin position="864"/>
        <end position="911"/>
    </location>
</feature>
<sequence>MDMLVSSRAAGLGGGDPLYSVPPTNLVAMASYPAIVLAMSPDDGSTDSSSSTALSDYTELFSEMRQEGPLIGGCIIYQLPPEETGEEPIVTKDPALLPARGEEEPPSIDRLGSDPIDPESAFVVEEKCVPIEDMTTVNYWDLVETSSHGGSSEGGGVEMICCSDPEIEIVIIERKTNPTPPVPLSPRQEVSNQDEEYSNRLNDLCNIQCEMDLDSSPSPFNVEKEGTTIVDDILTSLVEVPITEPAISGEREEETGKETKDIEIKKKKKESKDPLKQSRSRKHKRRSRKIRSTSPTSHFVRRSIRPKQEVSYSERRQYKPRMAPKTKSIPSSPPFSPPSFSPSPPRPCSSSFSSPPPSSPPTPLAQAQSTPFSSSASLPLFDDSAINDEENETFDNMEEKQPEQTDLVSTVEISTVTDADSTQENEIESSSNGGEAEPVTESLQEEDIETGDIETGAPNEVEGESGMSISLDGNEGVAIEEESLTCQERDRDIFKNEGREESNEERAAIPEEEAEPNNNGDNDDTPAGAIEEESMTAVEPNNNYDCDTAGAIEEGSLTPVDNEELLPSCPEVSDENKTDTTEDKEISNIMEEEKEKETEEEGRVVVPDPTMAVDCSTMDDLMENEKSIELSFVNTSNAESEDIIELNAPTEDSIIEGNETTNLLLVNNEETVNTNNSLNTNNEESVNTSQGEAECDIEERVDRESCHQWTVNEGESMEEMTTNRQKFELADNESDKSPDEEEYITEEEIGNDDEEEEETDWSKEEKEEEICQLENNSILNEELNEGEDTGAAEYQEANDSIDKEEATTVCDSMLTREDDPCTDTAAISNKDEDTVGEIGNTPTALTSEIESLNETVPETRDSTPLPPTSPAPAPPPPPVPSSPPPPVPSSSPPPVPSSPPLPPPTVPPSPPRALSLPPVLSSLVSSSPVSSCPLDSSSPPTPSSPLLSPPPSFAPAFPISPANYNLASPISSVSLSPEQNEKELQSQLDDNEGVLNVTEAFDDDDDDEFPVQPESKYHYIFC</sequence>
<feature type="compositionally biased region" description="Polar residues" evidence="1">
    <location>
        <begin position="365"/>
        <end position="377"/>
    </location>
</feature>
<feature type="compositionally biased region" description="Basic residues" evidence="1">
    <location>
        <begin position="278"/>
        <end position="291"/>
    </location>
</feature>
<accession>A0A1X7VVL6</accession>
<organism evidence="2">
    <name type="scientific">Amphimedon queenslandica</name>
    <name type="common">Sponge</name>
    <dbReference type="NCBI Taxonomy" id="400682"/>
    <lineage>
        <taxon>Eukaryota</taxon>
        <taxon>Metazoa</taxon>
        <taxon>Porifera</taxon>
        <taxon>Demospongiae</taxon>
        <taxon>Heteroscleromorpha</taxon>
        <taxon>Haplosclerida</taxon>
        <taxon>Niphatidae</taxon>
        <taxon>Amphimedon</taxon>
    </lineage>
</organism>
<feature type="compositionally biased region" description="Polar residues" evidence="1">
    <location>
        <begin position="404"/>
        <end position="420"/>
    </location>
</feature>